<dbReference type="FunFam" id="3.30.1020.10:FF:000003">
    <property type="entry name" value="Peroxiredoxin protein"/>
    <property type="match status" value="1"/>
</dbReference>
<dbReference type="Gene3D" id="3.30.1020.10">
    <property type="entry name" value="Antioxidant, Horf6, Chain A, domain2"/>
    <property type="match status" value="1"/>
</dbReference>
<accession>F6H6W9</accession>
<evidence type="ECO:0000256" key="3">
    <source>
        <dbReference type="ARBA" id="ARBA00049091"/>
    </source>
</evidence>
<dbReference type="GO" id="GO:0045454">
    <property type="term" value="P:cell redox homeostasis"/>
    <property type="evidence" value="ECO:0000318"/>
    <property type="project" value="GO_Central"/>
</dbReference>
<dbReference type="GO" id="GO:0005829">
    <property type="term" value="C:cytosol"/>
    <property type="evidence" value="ECO:0000318"/>
    <property type="project" value="GO_Central"/>
</dbReference>
<feature type="domain" description="Peroxiredoxin C-terminal" evidence="4">
    <location>
        <begin position="114"/>
        <end position="152"/>
    </location>
</feature>
<organism evidence="5 6">
    <name type="scientific">Vitis vinifera</name>
    <name type="common">Grape</name>
    <dbReference type="NCBI Taxonomy" id="29760"/>
    <lineage>
        <taxon>Eukaryota</taxon>
        <taxon>Viridiplantae</taxon>
        <taxon>Streptophyta</taxon>
        <taxon>Embryophyta</taxon>
        <taxon>Tracheophyta</taxon>
        <taxon>Spermatophyta</taxon>
        <taxon>Magnoliopsida</taxon>
        <taxon>eudicotyledons</taxon>
        <taxon>Gunneridae</taxon>
        <taxon>Pentapetalae</taxon>
        <taxon>rosids</taxon>
        <taxon>Vitales</taxon>
        <taxon>Vitaceae</taxon>
        <taxon>Viteae</taxon>
        <taxon>Vitis</taxon>
    </lineage>
</organism>
<proteinExistence type="predicted"/>
<dbReference type="Proteomes" id="UP000009183">
    <property type="component" value="Chromosome 5"/>
</dbReference>
<evidence type="ECO:0000313" key="6">
    <source>
        <dbReference type="Proteomes" id="UP000009183"/>
    </source>
</evidence>
<dbReference type="GO" id="GO:0140824">
    <property type="term" value="F:thioredoxin-dependent peroxiredoxin activity"/>
    <property type="evidence" value="ECO:0007669"/>
    <property type="project" value="UniProtKB-EC"/>
</dbReference>
<dbReference type="InterPro" id="IPR019479">
    <property type="entry name" value="Peroxiredoxin_C"/>
</dbReference>
<evidence type="ECO:0000259" key="4">
    <source>
        <dbReference type="Pfam" id="PF10417"/>
    </source>
</evidence>
<keyword evidence="6" id="KW-1185">Reference proteome</keyword>
<dbReference type="InterPro" id="IPR036249">
    <property type="entry name" value="Thioredoxin-like_sf"/>
</dbReference>
<dbReference type="SUPFAM" id="SSF52833">
    <property type="entry name" value="Thioredoxin-like"/>
    <property type="match status" value="1"/>
</dbReference>
<dbReference type="eggNOG" id="KOG0854">
    <property type="taxonomic scope" value="Eukaryota"/>
</dbReference>
<dbReference type="PANTHER" id="PTHR43503:SF4">
    <property type="entry name" value="PEROXIREDOXIN-6"/>
    <property type="match status" value="1"/>
</dbReference>
<dbReference type="PANTHER" id="PTHR43503">
    <property type="entry name" value="MCG48959-RELATED"/>
    <property type="match status" value="1"/>
</dbReference>
<evidence type="ECO:0000256" key="2">
    <source>
        <dbReference type="ARBA" id="ARBA00023002"/>
    </source>
</evidence>
<name>F6H6W9_VITVI</name>
<dbReference type="AlphaFoldDB" id="F6H6W9"/>
<dbReference type="Gene3D" id="3.40.30.10">
    <property type="entry name" value="Glutaredoxin"/>
    <property type="match status" value="2"/>
</dbReference>
<comment type="catalytic activity">
    <reaction evidence="3">
        <text>a hydroperoxide + [thioredoxin]-dithiol = an alcohol + [thioredoxin]-disulfide + H2O</text>
        <dbReference type="Rhea" id="RHEA:62620"/>
        <dbReference type="Rhea" id="RHEA-COMP:10698"/>
        <dbReference type="Rhea" id="RHEA-COMP:10700"/>
        <dbReference type="ChEBI" id="CHEBI:15377"/>
        <dbReference type="ChEBI" id="CHEBI:29950"/>
        <dbReference type="ChEBI" id="CHEBI:30879"/>
        <dbReference type="ChEBI" id="CHEBI:35924"/>
        <dbReference type="ChEBI" id="CHEBI:50058"/>
        <dbReference type="EC" id="1.11.1.24"/>
    </reaction>
</comment>
<evidence type="ECO:0000313" key="5">
    <source>
        <dbReference type="EMBL" id="CCB47932.1"/>
    </source>
</evidence>
<keyword evidence="2" id="KW-0560">Oxidoreductase</keyword>
<dbReference type="STRING" id="29760.F6H6W9"/>
<gene>
    <name evidence="5" type="ordered locus">VIT_05s0077g00050</name>
</gene>
<reference evidence="6" key="1">
    <citation type="journal article" date="2007" name="Nature">
        <title>The grapevine genome sequence suggests ancestral hexaploidization in major angiosperm phyla.</title>
        <authorList>
            <consortium name="The French-Italian Public Consortium for Grapevine Genome Characterization."/>
            <person name="Jaillon O."/>
            <person name="Aury J.-M."/>
            <person name="Noel B."/>
            <person name="Policriti A."/>
            <person name="Clepet C."/>
            <person name="Casagrande A."/>
            <person name="Choisne N."/>
            <person name="Aubourg S."/>
            <person name="Vitulo N."/>
            <person name="Jubin C."/>
            <person name="Vezzi A."/>
            <person name="Legeai F."/>
            <person name="Hugueney P."/>
            <person name="Dasilva C."/>
            <person name="Horner D."/>
            <person name="Mica E."/>
            <person name="Jublot D."/>
            <person name="Poulain J."/>
            <person name="Bruyere C."/>
            <person name="Billault A."/>
            <person name="Segurens B."/>
            <person name="Gouyvenoux M."/>
            <person name="Ugarte E."/>
            <person name="Cattonaro F."/>
            <person name="Anthouard V."/>
            <person name="Vico V."/>
            <person name="Del Fabbro C."/>
            <person name="Alaux M."/>
            <person name="Di Gaspero G."/>
            <person name="Dumas V."/>
            <person name="Felice N."/>
            <person name="Paillard S."/>
            <person name="Juman I."/>
            <person name="Moroldo M."/>
            <person name="Scalabrin S."/>
            <person name="Canaguier A."/>
            <person name="Le Clainche I."/>
            <person name="Malacrida G."/>
            <person name="Durand E."/>
            <person name="Pesole G."/>
            <person name="Laucou V."/>
            <person name="Chatelet P."/>
            <person name="Merdinoglu D."/>
            <person name="Delledonne M."/>
            <person name="Pezzotti M."/>
            <person name="Lecharny A."/>
            <person name="Scarpelli C."/>
            <person name="Artiguenave F."/>
            <person name="Pe M.E."/>
            <person name="Valle G."/>
            <person name="Morgante M."/>
            <person name="Caboche M."/>
            <person name="Adam-Blondon A.-F."/>
            <person name="Weissenbach J."/>
            <person name="Quetier F."/>
            <person name="Wincker P."/>
        </authorList>
    </citation>
    <scope>NUCLEOTIDE SEQUENCE [LARGE SCALE GENOMIC DNA]</scope>
    <source>
        <strain evidence="6">cv. Pinot noir / PN40024</strain>
    </source>
</reference>
<dbReference type="PaxDb" id="29760-VIT_05s0077g00050.t01"/>
<evidence type="ECO:0000256" key="1">
    <source>
        <dbReference type="ARBA" id="ARBA00013017"/>
    </source>
</evidence>
<protein>
    <recommendedName>
        <fullName evidence="1">thioredoxin-dependent peroxiredoxin</fullName>
        <ecNumber evidence="1">1.11.1.24</ecNumber>
    </recommendedName>
</protein>
<dbReference type="InParanoid" id="F6H6W9"/>
<dbReference type="EMBL" id="FN595246">
    <property type="protein sequence ID" value="CCB47932.1"/>
    <property type="molecule type" value="Genomic_DNA"/>
</dbReference>
<dbReference type="Pfam" id="PF10417">
    <property type="entry name" value="1-cysPrx_C"/>
    <property type="match status" value="1"/>
</dbReference>
<dbReference type="EC" id="1.11.1.24" evidence="1"/>
<sequence length="191" mass="20952">MPSLGLGDTIPNLEVETTHGKFKLHDFFGDSLAIIFSHPKLVPGSKVSYPIVSDPKSDIILLLNMVDPAIDSYGNNLPSRVLYIIGPDKKIKLGFLYPGSTGRNVDEVMRVLDALQKAAKHRIATPVNWKPGELVVIQPGVSDDEAKQLFPQGFQTVALPSNNFPSDSSGLPALLPCLWIDYPWIFQVLFA</sequence>
<dbReference type="GO" id="GO:0004601">
    <property type="term" value="F:peroxidase activity"/>
    <property type="evidence" value="ECO:0000318"/>
    <property type="project" value="GO_Central"/>
</dbReference>
<dbReference type="HOGENOM" id="CLU_042529_4_1_1"/>